<evidence type="ECO:0000256" key="1">
    <source>
        <dbReference type="ARBA" id="ARBA00023125"/>
    </source>
</evidence>
<evidence type="ECO:0000313" key="4">
    <source>
        <dbReference type="EMBL" id="VUW95636.1"/>
    </source>
</evidence>
<dbReference type="SUPFAM" id="SSF46689">
    <property type="entry name" value="Homeodomain-like"/>
    <property type="match status" value="1"/>
</dbReference>
<dbReference type="PROSITE" id="PS50977">
    <property type="entry name" value="HTH_TETR_2"/>
    <property type="match status" value="1"/>
</dbReference>
<keyword evidence="1 2" id="KW-0238">DNA-binding</keyword>
<sequence length="196" mass="22836">MSKREEKKTATRQTLLDTADQLIAQKGYEHLSVEEITKASGIAKGTFYNYFKKKEDLIAELGRQHFRPLNDSIVELAAKYGVLKSIQIYLEKYSQIIEDSGLERLRSWLQFIMSNKKVESKWELDIKVLQDSLQQLLEQKKLKPNTPTLLLATSIMEHIYGLLLIWTMNPETRLTSRVQSYTHFELPLLLNDYITL</sequence>
<proteinExistence type="predicted"/>
<dbReference type="InterPro" id="IPR023772">
    <property type="entry name" value="DNA-bd_HTH_TetR-type_CS"/>
</dbReference>
<accession>A0A564SKF6</accession>
<dbReference type="PANTHER" id="PTHR43479:SF11">
    <property type="entry name" value="ACREF_ENVCD OPERON REPRESSOR-RELATED"/>
    <property type="match status" value="1"/>
</dbReference>
<reference evidence="4 5" key="1">
    <citation type="submission" date="2019-07" db="EMBL/GenBank/DDBJ databases">
        <authorList>
            <person name="Hibberd C M."/>
            <person name="Gehrig L. J."/>
            <person name="Chang H.-W."/>
            <person name="Venkatesh S."/>
        </authorList>
    </citation>
    <scope>NUCLEOTIDE SEQUENCE [LARGE SCALE GENOMIC DNA]</scope>
    <source>
        <strain evidence="4">Streptococcus_constellatus_SS_Bg39</strain>
    </source>
</reference>
<protein>
    <submittedName>
        <fullName evidence="4">HTH-type transcriptional regulator AcrR</fullName>
    </submittedName>
</protein>
<dbReference type="PANTHER" id="PTHR43479">
    <property type="entry name" value="ACREF/ENVCD OPERON REPRESSOR-RELATED"/>
    <property type="match status" value="1"/>
</dbReference>
<dbReference type="InterPro" id="IPR050624">
    <property type="entry name" value="HTH-type_Tx_Regulator"/>
</dbReference>
<dbReference type="GO" id="GO:0003677">
    <property type="term" value="F:DNA binding"/>
    <property type="evidence" value="ECO:0007669"/>
    <property type="project" value="UniProtKB-UniRule"/>
</dbReference>
<evidence type="ECO:0000259" key="3">
    <source>
        <dbReference type="PROSITE" id="PS50977"/>
    </source>
</evidence>
<name>A0A564SKF6_STRCV</name>
<gene>
    <name evidence="4" type="primary">acrR</name>
    <name evidence="4" type="ORF">SCSS39_00621</name>
</gene>
<dbReference type="AlphaFoldDB" id="A0A564SKF6"/>
<feature type="DNA-binding region" description="H-T-H motif" evidence="2">
    <location>
        <begin position="32"/>
        <end position="51"/>
    </location>
</feature>
<dbReference type="InterPro" id="IPR009057">
    <property type="entry name" value="Homeodomain-like_sf"/>
</dbReference>
<dbReference type="OrthoDB" id="9812993at2"/>
<dbReference type="RefSeq" id="WP_144208113.1">
    <property type="nucleotide sequence ID" value="NZ_CABHMZ010000007.1"/>
</dbReference>
<dbReference type="Gene3D" id="1.10.357.10">
    <property type="entry name" value="Tetracycline Repressor, domain 2"/>
    <property type="match status" value="1"/>
</dbReference>
<dbReference type="Pfam" id="PF00440">
    <property type="entry name" value="TetR_N"/>
    <property type="match status" value="1"/>
</dbReference>
<organism evidence="4 5">
    <name type="scientific">Streptococcus constellatus</name>
    <dbReference type="NCBI Taxonomy" id="76860"/>
    <lineage>
        <taxon>Bacteria</taxon>
        <taxon>Bacillati</taxon>
        <taxon>Bacillota</taxon>
        <taxon>Bacilli</taxon>
        <taxon>Lactobacillales</taxon>
        <taxon>Streptococcaceae</taxon>
        <taxon>Streptococcus</taxon>
        <taxon>Streptococcus anginosus group</taxon>
    </lineage>
</organism>
<feature type="domain" description="HTH tetR-type" evidence="3">
    <location>
        <begin position="9"/>
        <end position="69"/>
    </location>
</feature>
<dbReference type="InterPro" id="IPR001647">
    <property type="entry name" value="HTH_TetR"/>
</dbReference>
<dbReference type="EMBL" id="CABHMZ010000007">
    <property type="protein sequence ID" value="VUW95636.1"/>
    <property type="molecule type" value="Genomic_DNA"/>
</dbReference>
<dbReference type="PRINTS" id="PR00455">
    <property type="entry name" value="HTHTETR"/>
</dbReference>
<evidence type="ECO:0000256" key="2">
    <source>
        <dbReference type="PROSITE-ProRule" id="PRU00335"/>
    </source>
</evidence>
<dbReference type="PROSITE" id="PS01081">
    <property type="entry name" value="HTH_TETR_1"/>
    <property type="match status" value="1"/>
</dbReference>
<evidence type="ECO:0000313" key="5">
    <source>
        <dbReference type="Proteomes" id="UP000385544"/>
    </source>
</evidence>
<dbReference type="Proteomes" id="UP000385544">
    <property type="component" value="Unassembled WGS sequence"/>
</dbReference>